<protein>
    <submittedName>
        <fullName evidence="1">Uncharacterized protein</fullName>
    </submittedName>
</protein>
<gene>
    <name evidence="1" type="ORF">IIA_05827</name>
</gene>
<proteinExistence type="predicted"/>
<name>A0A9W5K229_BACC8</name>
<reference evidence="1" key="1">
    <citation type="submission" date="2012-04" db="EMBL/GenBank/DDBJ databases">
        <title>The Genome Sequence of Bacillus cereus VD014.</title>
        <authorList>
            <consortium name="The Broad Institute Genome Sequencing Platform"/>
            <consortium name="The Broad Institute Genome Sequencing Center for Infectious Disease"/>
            <person name="Feldgarden M."/>
            <person name="Van der Auwera G.A."/>
            <person name="Mahillon J."/>
            <person name="Duprez V."/>
            <person name="Timmery S."/>
            <person name="Mattelet C."/>
            <person name="Dierick K."/>
            <person name="Sun M."/>
            <person name="Yu Z."/>
            <person name="Zhu L."/>
            <person name="Hu X."/>
            <person name="Shank E.B."/>
            <person name="Swiecicka I."/>
            <person name="Hansen B.M."/>
            <person name="Andrup L."/>
            <person name="Young S.K."/>
            <person name="Zeng Q."/>
            <person name="Gargeya S."/>
            <person name="Fitzgerald M."/>
            <person name="Haas B."/>
            <person name="Abouelleil A."/>
            <person name="Alvarado L."/>
            <person name="Arachchi H.M."/>
            <person name="Berlin A."/>
            <person name="Chapman S.B."/>
            <person name="Goldberg J."/>
            <person name="Griggs A."/>
            <person name="Gujja S."/>
            <person name="Hansen M."/>
            <person name="Howarth C."/>
            <person name="Imamovic A."/>
            <person name="Larimer J."/>
            <person name="McCowen C."/>
            <person name="Montmayeur A."/>
            <person name="Murphy C."/>
            <person name="Neiman D."/>
            <person name="Pearson M."/>
            <person name="Priest M."/>
            <person name="Roberts A."/>
            <person name="Saif S."/>
            <person name="Shea T."/>
            <person name="Sisk P."/>
            <person name="Sykes S."/>
            <person name="Wortman J."/>
            <person name="Nusbaum C."/>
            <person name="Birren B."/>
        </authorList>
    </citation>
    <scope>NUCLEOTIDE SEQUENCE</scope>
    <source>
        <strain evidence="1">VD014</strain>
    </source>
</reference>
<dbReference type="RefSeq" id="WP_002164356.1">
    <property type="nucleotide sequence ID" value="NZ_JH792027.1"/>
</dbReference>
<organism evidence="1 2">
    <name type="scientific">Bacillus cereus (strain VD014)</name>
    <dbReference type="NCBI Taxonomy" id="1053223"/>
    <lineage>
        <taxon>Bacteria</taxon>
        <taxon>Bacillati</taxon>
        <taxon>Bacillota</taxon>
        <taxon>Bacilli</taxon>
        <taxon>Bacillales</taxon>
        <taxon>Bacillaceae</taxon>
        <taxon>Bacillus</taxon>
        <taxon>Bacillus cereus group</taxon>
    </lineage>
</organism>
<evidence type="ECO:0000313" key="2">
    <source>
        <dbReference type="Proteomes" id="UP000006607"/>
    </source>
</evidence>
<dbReference type="AlphaFoldDB" id="A0A9W5K229"/>
<comment type="caution">
    <text evidence="1">The sequence shown here is derived from an EMBL/GenBank/DDBJ whole genome shotgun (WGS) entry which is preliminary data.</text>
</comment>
<accession>A0A9W5K229</accession>
<dbReference type="Proteomes" id="UP000006607">
    <property type="component" value="Unassembled WGS sequence"/>
</dbReference>
<evidence type="ECO:0000313" key="1">
    <source>
        <dbReference type="EMBL" id="EJR11992.1"/>
    </source>
</evidence>
<sequence length="50" mass="5738">MATLRLKIINDRLVIDLNKMTDDYMESYGYDGMPSKYDTGELACQSRLGM</sequence>
<dbReference type="EMBL" id="AHER01000062">
    <property type="protein sequence ID" value="EJR11992.1"/>
    <property type="molecule type" value="Genomic_DNA"/>
</dbReference>